<dbReference type="GO" id="GO:0016788">
    <property type="term" value="F:hydrolase activity, acting on ester bonds"/>
    <property type="evidence" value="ECO:0007669"/>
    <property type="project" value="InterPro"/>
</dbReference>
<reference evidence="2 3" key="1">
    <citation type="submission" date="2018-09" db="EMBL/GenBank/DDBJ databases">
        <title>Alcanivorax profundi sp. nov., isolated from 1000 m-depth seawater of the Mariana Trench.</title>
        <authorList>
            <person name="Liu J."/>
        </authorList>
    </citation>
    <scope>NUCLEOTIDE SEQUENCE [LARGE SCALE GENOMIC DNA]</scope>
    <source>
        <strain evidence="2 3">MTEO17</strain>
    </source>
</reference>
<dbReference type="OrthoDB" id="869379at2"/>
<dbReference type="Gene3D" id="3.40.50.1820">
    <property type="entry name" value="alpha/beta hydrolase"/>
    <property type="match status" value="1"/>
</dbReference>
<comment type="caution">
    <text evidence="2">The sequence shown here is derived from an EMBL/GenBank/DDBJ whole genome shotgun (WGS) entry which is preliminary data.</text>
</comment>
<proteinExistence type="predicted"/>
<sequence length="363" mass="40401">MKRIGREVGGLAQLVTRFGNEITQVVQDIHGSVANPFGLRGQEYTPAPMVYNLVRYGFRQAGNLAGLADLAADPGRELRDSLDLQSILNGVFGQLLVEQQSHYALPMTLLPSGKLQGDTLVLFLHGLCMNDSCWNNPAADSFSQWVRRELNADVRYLRYNTGLHISDNGRKLAGLLAHTALPERIILVGHSMGGLVARSALHQARERGDSWADKVSHLACLGSPHQGALLERVGNNANRLLATTPWSRPLMRLGNLRSDGIRDLRFGYVLEAQWRDRPLDDTRPSAKVPLDPEVKQLFIAGSVSEPEHPAPRGDWLVSVDSALASRLYPDAPLLTRELFYQMGHMTMIEESRTYARVQRWLED</sequence>
<feature type="domain" description="GPI inositol-deacylase PGAP1-like alpha/beta" evidence="1">
    <location>
        <begin position="121"/>
        <end position="230"/>
    </location>
</feature>
<name>A0A418XZ29_9GAMM</name>
<dbReference type="EMBL" id="QYYA01000002">
    <property type="protein sequence ID" value="RJG18271.1"/>
    <property type="molecule type" value="Genomic_DNA"/>
</dbReference>
<organism evidence="2 3">
    <name type="scientific">Alcanivorax profundi</name>
    <dbReference type="NCBI Taxonomy" id="2338368"/>
    <lineage>
        <taxon>Bacteria</taxon>
        <taxon>Pseudomonadati</taxon>
        <taxon>Pseudomonadota</taxon>
        <taxon>Gammaproteobacteria</taxon>
        <taxon>Oceanospirillales</taxon>
        <taxon>Alcanivoracaceae</taxon>
        <taxon>Alcanivorax</taxon>
    </lineage>
</organism>
<protein>
    <submittedName>
        <fullName evidence="2">Alpha/beta fold hydrolase</fullName>
    </submittedName>
</protein>
<dbReference type="PANTHER" id="PTHR37946:SF1">
    <property type="entry name" value="SLL1969 PROTEIN"/>
    <property type="match status" value="1"/>
</dbReference>
<dbReference type="Pfam" id="PF07819">
    <property type="entry name" value="PGAP1"/>
    <property type="match status" value="1"/>
</dbReference>
<dbReference type="InterPro" id="IPR012908">
    <property type="entry name" value="PGAP1-ab_dom-like"/>
</dbReference>
<keyword evidence="2" id="KW-0378">Hydrolase</keyword>
<dbReference type="RefSeq" id="WP_022985679.1">
    <property type="nucleotide sequence ID" value="NZ_CAXGPP010000005.1"/>
</dbReference>
<dbReference type="PANTHER" id="PTHR37946">
    <property type="entry name" value="SLL1969 PROTEIN"/>
    <property type="match status" value="1"/>
</dbReference>
<dbReference type="SUPFAM" id="SSF53474">
    <property type="entry name" value="alpha/beta-Hydrolases"/>
    <property type="match status" value="1"/>
</dbReference>
<evidence type="ECO:0000313" key="3">
    <source>
        <dbReference type="Proteomes" id="UP000283734"/>
    </source>
</evidence>
<accession>A0A418XZ29</accession>
<evidence type="ECO:0000259" key="1">
    <source>
        <dbReference type="Pfam" id="PF07819"/>
    </source>
</evidence>
<gene>
    <name evidence="2" type="ORF">D4A39_07305</name>
</gene>
<keyword evidence="3" id="KW-1185">Reference proteome</keyword>
<dbReference type="Proteomes" id="UP000283734">
    <property type="component" value="Unassembled WGS sequence"/>
</dbReference>
<dbReference type="AlphaFoldDB" id="A0A418XZ29"/>
<dbReference type="InterPro" id="IPR029058">
    <property type="entry name" value="AB_hydrolase_fold"/>
</dbReference>
<evidence type="ECO:0000313" key="2">
    <source>
        <dbReference type="EMBL" id="RJG18271.1"/>
    </source>
</evidence>